<evidence type="ECO:0000256" key="2">
    <source>
        <dbReference type="ARBA" id="ARBA00008821"/>
    </source>
</evidence>
<evidence type="ECO:0000256" key="6">
    <source>
        <dbReference type="SAM" id="Phobius"/>
    </source>
</evidence>
<comment type="subcellular location">
    <subcellularLocation>
        <location evidence="1">Membrane</location>
        <topology evidence="1">Multi-pass membrane protein</topology>
    </subcellularLocation>
</comment>
<evidence type="ECO:0000256" key="3">
    <source>
        <dbReference type="ARBA" id="ARBA00022692"/>
    </source>
</evidence>
<accession>A0A210QMF5</accession>
<feature type="transmembrane region" description="Helical" evidence="6">
    <location>
        <begin position="74"/>
        <end position="96"/>
    </location>
</feature>
<keyword evidence="5 6" id="KW-0472">Membrane</keyword>
<name>A0A210QMF5_MIZYE</name>
<feature type="transmembrane region" description="Helical" evidence="6">
    <location>
        <begin position="466"/>
        <end position="486"/>
    </location>
</feature>
<keyword evidence="4 6" id="KW-1133">Transmembrane helix</keyword>
<protein>
    <submittedName>
        <fullName evidence="7">Solute carrier family 23 member 2</fullName>
    </submittedName>
</protein>
<feature type="transmembrane region" description="Helical" evidence="6">
    <location>
        <begin position="531"/>
        <end position="550"/>
    </location>
</feature>
<dbReference type="PANTHER" id="PTHR11119">
    <property type="entry name" value="XANTHINE-URACIL / VITAMIN C PERMEASE FAMILY MEMBER"/>
    <property type="match status" value="1"/>
</dbReference>
<gene>
    <name evidence="7" type="ORF">KP79_PYT03998</name>
</gene>
<dbReference type="Proteomes" id="UP000242188">
    <property type="component" value="Unassembled WGS sequence"/>
</dbReference>
<comment type="caution">
    <text evidence="7">The sequence shown here is derived from an EMBL/GenBank/DDBJ whole genome shotgun (WGS) entry which is preliminary data.</text>
</comment>
<feature type="transmembrane region" description="Helical" evidence="6">
    <location>
        <begin position="438"/>
        <end position="460"/>
    </location>
</feature>
<dbReference type="GO" id="GO:0022857">
    <property type="term" value="F:transmembrane transporter activity"/>
    <property type="evidence" value="ECO:0007669"/>
    <property type="project" value="InterPro"/>
</dbReference>
<evidence type="ECO:0000256" key="5">
    <source>
        <dbReference type="ARBA" id="ARBA00023136"/>
    </source>
</evidence>
<dbReference type="GO" id="GO:0016020">
    <property type="term" value="C:membrane"/>
    <property type="evidence" value="ECO:0007669"/>
    <property type="project" value="UniProtKB-SubCell"/>
</dbReference>
<feature type="transmembrane region" description="Helical" evidence="6">
    <location>
        <begin position="116"/>
        <end position="136"/>
    </location>
</feature>
<proteinExistence type="inferred from homology"/>
<dbReference type="OrthoDB" id="1641903at2759"/>
<sequence length="650" mass="70145">MAELTEFTKSSCGIDDHNRDECNIHLSDPSNNVGDVFATGPMISNGVSTSKKSGKARYVGLEYGVDDLPALHMCFIFGLQQVLLAISSTISIPLIVSDKICAGDLQVVKSEIMSTFLFMCGICTILQVVVGVRLPIIQGGCHKFIPAITALLALEKWKCPDFDTSAADVYGVMNATLNETVLDRTEIWQSRIREIQGGIMLASVTQVFIGCTGLLGILLRYIGPITIVPTITLVGLSLIDVAIRYCEKQWGISGLTIGLVFIFSLYLRNIVVPTPSWSRRKGCHVIKFPYFKLLPVLLAVGLSWSLCGILTETEVFSSNSSLPEYWARTDARTHVLYSTEWLFFPYPCQWGLPTVSIASFMAMLAATVTSIIESVGDYYACARVSGAAPPPAHAVNRGIAIEGFGSILSGLVGSGGATTSYSQNIGAIGFTKVASRGVFVAAGIIFLLSGVFGKFGAILVMLPDPVLGGIVVISFGMVTSVGLSNLQFVDLSSGRNLCIIGSSLIIGLMVPKYLNDNPGVINTGINELDQALVVLLSTAMFVGGMLAFILDNTVSGTDEERGILLWRCQISSTSVDRKDVTEESTVNPLALYDLPLITPLLHRIKWCRFVPFMSTFEYDSLSKDTCCTDSDGTIDQQHTLKSNENNSNDS</sequence>
<comment type="similarity">
    <text evidence="2">Belongs to the nucleobase:cation symporter-2 (NCS2) (TC 2.A.40) family.</text>
</comment>
<evidence type="ECO:0000313" key="8">
    <source>
        <dbReference type="Proteomes" id="UP000242188"/>
    </source>
</evidence>
<feature type="transmembrane region" description="Helical" evidence="6">
    <location>
        <begin position="493"/>
        <end position="511"/>
    </location>
</feature>
<evidence type="ECO:0000256" key="4">
    <source>
        <dbReference type="ARBA" id="ARBA00022989"/>
    </source>
</evidence>
<dbReference type="STRING" id="6573.A0A210QMF5"/>
<feature type="transmembrane region" description="Helical" evidence="6">
    <location>
        <begin position="199"/>
        <end position="219"/>
    </location>
</feature>
<feature type="transmembrane region" description="Helical" evidence="6">
    <location>
        <begin position="250"/>
        <end position="270"/>
    </location>
</feature>
<keyword evidence="8" id="KW-1185">Reference proteome</keyword>
<reference evidence="7 8" key="1">
    <citation type="journal article" date="2017" name="Nat. Ecol. Evol.">
        <title>Scallop genome provides insights into evolution of bilaterian karyotype and development.</title>
        <authorList>
            <person name="Wang S."/>
            <person name="Zhang J."/>
            <person name="Jiao W."/>
            <person name="Li J."/>
            <person name="Xun X."/>
            <person name="Sun Y."/>
            <person name="Guo X."/>
            <person name="Huan P."/>
            <person name="Dong B."/>
            <person name="Zhang L."/>
            <person name="Hu X."/>
            <person name="Sun X."/>
            <person name="Wang J."/>
            <person name="Zhao C."/>
            <person name="Wang Y."/>
            <person name="Wang D."/>
            <person name="Huang X."/>
            <person name="Wang R."/>
            <person name="Lv J."/>
            <person name="Li Y."/>
            <person name="Zhang Z."/>
            <person name="Liu B."/>
            <person name="Lu W."/>
            <person name="Hui Y."/>
            <person name="Liang J."/>
            <person name="Zhou Z."/>
            <person name="Hou R."/>
            <person name="Li X."/>
            <person name="Liu Y."/>
            <person name="Li H."/>
            <person name="Ning X."/>
            <person name="Lin Y."/>
            <person name="Zhao L."/>
            <person name="Xing Q."/>
            <person name="Dou J."/>
            <person name="Li Y."/>
            <person name="Mao J."/>
            <person name="Guo H."/>
            <person name="Dou H."/>
            <person name="Li T."/>
            <person name="Mu C."/>
            <person name="Jiang W."/>
            <person name="Fu Q."/>
            <person name="Fu X."/>
            <person name="Miao Y."/>
            <person name="Liu J."/>
            <person name="Yu Q."/>
            <person name="Li R."/>
            <person name="Liao H."/>
            <person name="Li X."/>
            <person name="Kong Y."/>
            <person name="Jiang Z."/>
            <person name="Chourrout D."/>
            <person name="Li R."/>
            <person name="Bao Z."/>
        </authorList>
    </citation>
    <scope>NUCLEOTIDE SEQUENCE [LARGE SCALE GENOMIC DNA]</scope>
    <source>
        <strain evidence="7 8">PY_sf001</strain>
    </source>
</reference>
<feature type="transmembrane region" description="Helical" evidence="6">
    <location>
        <begin position="225"/>
        <end position="243"/>
    </location>
</feature>
<dbReference type="InterPro" id="IPR006043">
    <property type="entry name" value="NCS2"/>
</dbReference>
<evidence type="ECO:0000313" key="7">
    <source>
        <dbReference type="EMBL" id="OWF49908.1"/>
    </source>
</evidence>
<evidence type="ECO:0000256" key="1">
    <source>
        <dbReference type="ARBA" id="ARBA00004141"/>
    </source>
</evidence>
<dbReference type="Pfam" id="PF00860">
    <property type="entry name" value="Xan_ur_permease"/>
    <property type="match status" value="1"/>
</dbReference>
<keyword evidence="3 6" id="KW-0812">Transmembrane</keyword>
<organism evidence="7 8">
    <name type="scientific">Mizuhopecten yessoensis</name>
    <name type="common">Japanese scallop</name>
    <name type="synonym">Patinopecten yessoensis</name>
    <dbReference type="NCBI Taxonomy" id="6573"/>
    <lineage>
        <taxon>Eukaryota</taxon>
        <taxon>Metazoa</taxon>
        <taxon>Spiralia</taxon>
        <taxon>Lophotrochozoa</taxon>
        <taxon>Mollusca</taxon>
        <taxon>Bivalvia</taxon>
        <taxon>Autobranchia</taxon>
        <taxon>Pteriomorphia</taxon>
        <taxon>Pectinida</taxon>
        <taxon>Pectinoidea</taxon>
        <taxon>Pectinidae</taxon>
        <taxon>Mizuhopecten</taxon>
    </lineage>
</organism>
<dbReference type="EMBL" id="NEDP02002897">
    <property type="protein sequence ID" value="OWF49908.1"/>
    <property type="molecule type" value="Genomic_DNA"/>
</dbReference>
<dbReference type="AlphaFoldDB" id="A0A210QMF5"/>